<organism evidence="1 2">
    <name type="scientific">Actinokineospora soli</name>
    <dbReference type="NCBI Taxonomy" id="1048753"/>
    <lineage>
        <taxon>Bacteria</taxon>
        <taxon>Bacillati</taxon>
        <taxon>Actinomycetota</taxon>
        <taxon>Actinomycetes</taxon>
        <taxon>Pseudonocardiales</taxon>
        <taxon>Pseudonocardiaceae</taxon>
        <taxon>Actinokineospora</taxon>
    </lineage>
</organism>
<keyword evidence="2" id="KW-1185">Reference proteome</keyword>
<sequence length="155" mass="15453">MRVLAVLASLLVLAGCGIQPSGVITGDAAPRGDVAPGNPAGPMTILYLVSSEGGLSPVRLTIKPLSPADTLALLASPAVEKRAPGLTTEVPTGAEFVVSTDASGKTEVALSTSADQLSSTAVAQIVCTAAAAVPAVPTHVTVVGARYQGPWRCPQ</sequence>
<name>A0ABW2TMH7_9PSEU</name>
<comment type="caution">
    <text evidence="1">The sequence shown here is derived from an EMBL/GenBank/DDBJ whole genome shotgun (WGS) entry which is preliminary data.</text>
</comment>
<proteinExistence type="predicted"/>
<evidence type="ECO:0000313" key="1">
    <source>
        <dbReference type="EMBL" id="MFC7614438.1"/>
    </source>
</evidence>
<dbReference type="PROSITE" id="PS51257">
    <property type="entry name" value="PROKAR_LIPOPROTEIN"/>
    <property type="match status" value="1"/>
</dbReference>
<dbReference type="EMBL" id="JBHTEY010000004">
    <property type="protein sequence ID" value="MFC7614438.1"/>
    <property type="molecule type" value="Genomic_DNA"/>
</dbReference>
<accession>A0ABW2TMH7</accession>
<evidence type="ECO:0000313" key="2">
    <source>
        <dbReference type="Proteomes" id="UP001596512"/>
    </source>
</evidence>
<evidence type="ECO:0008006" key="3">
    <source>
        <dbReference type="Google" id="ProtNLM"/>
    </source>
</evidence>
<protein>
    <recommendedName>
        <fullName evidence="3">Sporulation and spore germination</fullName>
    </recommendedName>
</protein>
<dbReference type="Proteomes" id="UP001596512">
    <property type="component" value="Unassembled WGS sequence"/>
</dbReference>
<reference evidence="2" key="1">
    <citation type="journal article" date="2019" name="Int. J. Syst. Evol. Microbiol.">
        <title>The Global Catalogue of Microorganisms (GCM) 10K type strain sequencing project: providing services to taxonomists for standard genome sequencing and annotation.</title>
        <authorList>
            <consortium name="The Broad Institute Genomics Platform"/>
            <consortium name="The Broad Institute Genome Sequencing Center for Infectious Disease"/>
            <person name="Wu L."/>
            <person name="Ma J."/>
        </authorList>
    </citation>
    <scope>NUCLEOTIDE SEQUENCE [LARGE SCALE GENOMIC DNA]</scope>
    <source>
        <strain evidence="2">JCM 17695</strain>
    </source>
</reference>
<gene>
    <name evidence="1" type="ORF">ACFQV2_13820</name>
</gene>